<dbReference type="AlphaFoldDB" id="A0AAC8QHN4"/>
<evidence type="ECO:0000313" key="2">
    <source>
        <dbReference type="EMBL" id="AKJ07295.1"/>
    </source>
</evidence>
<gene>
    <name evidence="2" type="ORF">AA314_08921</name>
</gene>
<feature type="region of interest" description="Disordered" evidence="1">
    <location>
        <begin position="1"/>
        <end position="37"/>
    </location>
</feature>
<sequence length="37" mass="3984">MESPPRERLAPEQGGATPSHYTGNPVPRQGGDWLTPP</sequence>
<evidence type="ECO:0000313" key="3">
    <source>
        <dbReference type="Proteomes" id="UP000035579"/>
    </source>
</evidence>
<feature type="compositionally biased region" description="Basic and acidic residues" evidence="1">
    <location>
        <begin position="1"/>
        <end position="10"/>
    </location>
</feature>
<dbReference type="Proteomes" id="UP000035579">
    <property type="component" value="Chromosome"/>
</dbReference>
<proteinExistence type="predicted"/>
<dbReference type="EMBL" id="CP011509">
    <property type="protein sequence ID" value="AKJ07295.1"/>
    <property type="molecule type" value="Genomic_DNA"/>
</dbReference>
<reference evidence="2 3" key="1">
    <citation type="submission" date="2015-05" db="EMBL/GenBank/DDBJ databases">
        <title>Genome assembly of Archangium gephyra DSM 2261.</title>
        <authorList>
            <person name="Sharma G."/>
            <person name="Subramanian S."/>
        </authorList>
    </citation>
    <scope>NUCLEOTIDE SEQUENCE [LARGE SCALE GENOMIC DNA]</scope>
    <source>
        <strain evidence="2 3">DSM 2261</strain>
    </source>
</reference>
<protein>
    <submittedName>
        <fullName evidence="2">Uncharacterized protein</fullName>
    </submittedName>
</protein>
<organism evidence="2 3">
    <name type="scientific">Archangium gephyra</name>
    <dbReference type="NCBI Taxonomy" id="48"/>
    <lineage>
        <taxon>Bacteria</taxon>
        <taxon>Pseudomonadati</taxon>
        <taxon>Myxococcota</taxon>
        <taxon>Myxococcia</taxon>
        <taxon>Myxococcales</taxon>
        <taxon>Cystobacterineae</taxon>
        <taxon>Archangiaceae</taxon>
        <taxon>Archangium</taxon>
    </lineage>
</organism>
<dbReference type="KEGG" id="age:AA314_08921"/>
<evidence type="ECO:0000256" key="1">
    <source>
        <dbReference type="SAM" id="MobiDB-lite"/>
    </source>
</evidence>
<accession>A0AAC8QHN4</accession>
<name>A0AAC8QHN4_9BACT</name>